<gene>
    <name evidence="4" type="ORF">EV682_10171</name>
    <name evidence="3" type="ORF">NCTC11159_00090</name>
</gene>
<accession>A0A377Q3D4</accession>
<dbReference type="EMBL" id="UGHR01000001">
    <property type="protein sequence ID" value="STQ89079.1"/>
    <property type="molecule type" value="Genomic_DNA"/>
</dbReference>
<keyword evidence="1" id="KW-1133">Transmembrane helix</keyword>
<feature type="transmembrane region" description="Helical" evidence="1">
    <location>
        <begin position="47"/>
        <end position="67"/>
    </location>
</feature>
<evidence type="ECO:0000313" key="5">
    <source>
        <dbReference type="Proteomes" id="UP000255108"/>
    </source>
</evidence>
<evidence type="ECO:0000259" key="2">
    <source>
        <dbReference type="Pfam" id="PF11127"/>
    </source>
</evidence>
<name>A0A377Q3D4_9NEIS</name>
<keyword evidence="1" id="KW-0812">Transmembrane</keyword>
<feature type="domain" description="Inner membrane protein YgaP-like transmembrane" evidence="2">
    <location>
        <begin position="5"/>
        <end position="64"/>
    </location>
</feature>
<dbReference type="Proteomes" id="UP000255108">
    <property type="component" value="Unassembled WGS sequence"/>
</dbReference>
<dbReference type="InterPro" id="IPR021309">
    <property type="entry name" value="YgaP-like_TM"/>
</dbReference>
<evidence type="ECO:0000313" key="6">
    <source>
        <dbReference type="Proteomes" id="UP000295794"/>
    </source>
</evidence>
<proteinExistence type="predicted"/>
<organism evidence="3 5">
    <name type="scientific">Iodobacter fluviatilis</name>
    <dbReference type="NCBI Taxonomy" id="537"/>
    <lineage>
        <taxon>Bacteria</taxon>
        <taxon>Pseudomonadati</taxon>
        <taxon>Pseudomonadota</taxon>
        <taxon>Betaproteobacteria</taxon>
        <taxon>Neisseriales</taxon>
        <taxon>Chitinibacteraceae</taxon>
        <taxon>Iodobacter</taxon>
    </lineage>
</organism>
<evidence type="ECO:0000313" key="3">
    <source>
        <dbReference type="EMBL" id="STQ89079.1"/>
    </source>
</evidence>
<dbReference type="RefSeq" id="WP_115225571.1">
    <property type="nucleotide sequence ID" value="NZ_CAWOLO010000001.1"/>
</dbReference>
<dbReference type="Proteomes" id="UP000295794">
    <property type="component" value="Unassembled WGS sequence"/>
</dbReference>
<sequence length="69" mass="7619">MFFIKRNLPQWERALRITIGLGMVWAVWAGLTMGIVSWIAGATAATMLLTAFVGFCPACALAGRRYLEK</sequence>
<dbReference type="Pfam" id="PF11127">
    <property type="entry name" value="YgaP-like_TM"/>
    <property type="match status" value="1"/>
</dbReference>
<dbReference type="OrthoDB" id="8781369at2"/>
<keyword evidence="6" id="KW-1185">Reference proteome</keyword>
<feature type="transmembrane region" description="Helical" evidence="1">
    <location>
        <begin position="21"/>
        <end position="41"/>
    </location>
</feature>
<evidence type="ECO:0000256" key="1">
    <source>
        <dbReference type="SAM" id="Phobius"/>
    </source>
</evidence>
<keyword evidence="1" id="KW-0472">Membrane</keyword>
<reference evidence="3 5" key="1">
    <citation type="submission" date="2018-06" db="EMBL/GenBank/DDBJ databases">
        <authorList>
            <consortium name="Pathogen Informatics"/>
            <person name="Doyle S."/>
        </authorList>
    </citation>
    <scope>NUCLEOTIDE SEQUENCE [LARGE SCALE GENOMIC DNA]</scope>
    <source>
        <strain evidence="3 5">NCTC11159</strain>
    </source>
</reference>
<evidence type="ECO:0000313" key="4">
    <source>
        <dbReference type="EMBL" id="TCU90052.1"/>
    </source>
</evidence>
<dbReference type="AlphaFoldDB" id="A0A377Q3D4"/>
<protein>
    <submittedName>
        <fullName evidence="4">DUF2892 family protein</fullName>
    </submittedName>
    <submittedName>
        <fullName evidence="3">Protein of uncharacterized function (DUF2892)</fullName>
    </submittedName>
</protein>
<dbReference type="EMBL" id="SMBT01000001">
    <property type="protein sequence ID" value="TCU90052.1"/>
    <property type="molecule type" value="Genomic_DNA"/>
</dbReference>
<reference evidence="4 6" key="2">
    <citation type="submission" date="2019-03" db="EMBL/GenBank/DDBJ databases">
        <title>Genomic Encyclopedia of Type Strains, Phase IV (KMG-IV): sequencing the most valuable type-strain genomes for metagenomic binning, comparative biology and taxonomic classification.</title>
        <authorList>
            <person name="Goeker M."/>
        </authorList>
    </citation>
    <scope>NUCLEOTIDE SEQUENCE [LARGE SCALE GENOMIC DNA]</scope>
    <source>
        <strain evidence="4 6">DSM 3764</strain>
    </source>
</reference>